<gene>
    <name evidence="1" type="ORF">ML536_03995</name>
</gene>
<accession>A0AA41UAE6</accession>
<dbReference type="Proteomes" id="UP001156140">
    <property type="component" value="Unassembled WGS sequence"/>
</dbReference>
<dbReference type="SUPFAM" id="SSF140804">
    <property type="entry name" value="YidB-like"/>
    <property type="match status" value="1"/>
</dbReference>
<evidence type="ECO:0000313" key="2">
    <source>
        <dbReference type="Proteomes" id="UP001156140"/>
    </source>
</evidence>
<dbReference type="EMBL" id="JALAZD010000001">
    <property type="protein sequence ID" value="MCI0125982.1"/>
    <property type="molecule type" value="Genomic_DNA"/>
</dbReference>
<dbReference type="AlphaFoldDB" id="A0AA41UAE6"/>
<proteinExistence type="predicted"/>
<protein>
    <submittedName>
        <fullName evidence="1">YidB family protein</fullName>
    </submittedName>
</protein>
<dbReference type="Gene3D" id="1.10.10.690">
    <property type="entry name" value="YidB-like"/>
    <property type="match status" value="1"/>
</dbReference>
<organism evidence="1 2">
    <name type="scientific">Paradevosia shaoguanensis</name>
    <dbReference type="NCBI Taxonomy" id="1335043"/>
    <lineage>
        <taxon>Bacteria</taxon>
        <taxon>Pseudomonadati</taxon>
        <taxon>Pseudomonadota</taxon>
        <taxon>Alphaproteobacteria</taxon>
        <taxon>Hyphomicrobiales</taxon>
        <taxon>Devosiaceae</taxon>
        <taxon>Paradevosia</taxon>
    </lineage>
</organism>
<dbReference type="InterPro" id="IPR045372">
    <property type="entry name" value="YidB"/>
</dbReference>
<keyword evidence="2" id="KW-1185">Reference proteome</keyword>
<comment type="caution">
    <text evidence="1">The sequence shown here is derived from an EMBL/GenBank/DDBJ whole genome shotgun (WGS) entry which is preliminary data.</text>
</comment>
<reference evidence="1" key="1">
    <citation type="submission" date="2022-03" db="EMBL/GenBank/DDBJ databases">
        <title>The complete genome sequence of a Methyloterrigena soli.</title>
        <authorList>
            <person name="Zi Z."/>
        </authorList>
    </citation>
    <scope>NUCLEOTIDE SEQUENCE</scope>
    <source>
        <strain evidence="1">M48</strain>
    </source>
</reference>
<sequence length="119" mass="12014">MGLLDQFEGILQNELAQRGGIQGVLGQAFQGAGGYDGILAKLKQAGLGDQVASWLGPNSNLPVTAAQIEAALGDQHLQQLAASMGIPLNQVASVLAQHLPAAVDQASPNGVIVPPAGQA</sequence>
<dbReference type="InterPro" id="IPR027405">
    <property type="entry name" value="YidB-like"/>
</dbReference>
<dbReference type="Pfam" id="PF20159">
    <property type="entry name" value="YidB"/>
    <property type="match status" value="1"/>
</dbReference>
<evidence type="ECO:0000313" key="1">
    <source>
        <dbReference type="EMBL" id="MCI0125982.1"/>
    </source>
</evidence>
<name>A0AA41UAE6_9HYPH</name>